<sequence length="148" mass="17415">MKFYGIDYLQTQSNINDYLKYIIIFATLFILIVLFVLYMRHRLQTKYRDLTIITFLFLLFISGVQYADYTDSQNIHSKSSQMVNFVRALSKEKDVNINSIFSNSVQLSDGVIVKINDRYYRINLSLDQQTYSLVEVWLTNPTIAIIKN</sequence>
<protein>
    <submittedName>
        <fullName evidence="2">Uncharacterized protein</fullName>
    </submittedName>
</protein>
<comment type="caution">
    <text evidence="2">The sequence shown here is derived from an EMBL/GenBank/DDBJ whole genome shotgun (WGS) entry which is preliminary data.</text>
</comment>
<name>A0A0N0IAW4_9GAMM</name>
<dbReference type="Pfam" id="PF11694">
    <property type="entry name" value="DUF3290"/>
    <property type="match status" value="1"/>
</dbReference>
<dbReference type="Proteomes" id="UP000053226">
    <property type="component" value="Unassembled WGS sequence"/>
</dbReference>
<evidence type="ECO:0000256" key="1">
    <source>
        <dbReference type="SAM" id="Phobius"/>
    </source>
</evidence>
<keyword evidence="1" id="KW-0812">Transmembrane</keyword>
<evidence type="ECO:0000313" key="3">
    <source>
        <dbReference type="Proteomes" id="UP000053226"/>
    </source>
</evidence>
<keyword evidence="3" id="KW-1185">Reference proteome</keyword>
<organism evidence="2 3">
    <name type="scientific">Moellerella wisconsensis ATCC 35017</name>
    <dbReference type="NCBI Taxonomy" id="1354267"/>
    <lineage>
        <taxon>Bacteria</taxon>
        <taxon>Pseudomonadati</taxon>
        <taxon>Pseudomonadota</taxon>
        <taxon>Gammaproteobacteria</taxon>
        <taxon>Enterobacterales</taxon>
        <taxon>Morganellaceae</taxon>
        <taxon>Moellerella</taxon>
    </lineage>
</organism>
<reference evidence="2 3" key="1">
    <citation type="submission" date="2015-07" db="EMBL/GenBank/DDBJ databases">
        <title>ATOL: Assembling a taxonomically balanced genome-scale reconstruction of the evolutionary history of the Enterobacteriaceae.</title>
        <authorList>
            <person name="Plunkett G.III."/>
            <person name="Neeno-Eckwall E.C."/>
            <person name="Glasner J.D."/>
            <person name="Perna N.T."/>
        </authorList>
    </citation>
    <scope>NUCLEOTIDE SEQUENCE [LARGE SCALE GENOMIC DNA]</scope>
    <source>
        <strain evidence="2 3">ATCC 35017</strain>
    </source>
</reference>
<dbReference type="OrthoDB" id="3191971at2"/>
<evidence type="ECO:0000313" key="2">
    <source>
        <dbReference type="EMBL" id="KPD03392.1"/>
    </source>
</evidence>
<dbReference type="RefSeq" id="WP_053907800.1">
    <property type="nucleotide sequence ID" value="NZ_CAWMUS010000011.1"/>
</dbReference>
<gene>
    <name evidence="2" type="ORF">M992_1271</name>
</gene>
<keyword evidence="1" id="KW-0472">Membrane</keyword>
<accession>A0A0N0IAW4</accession>
<feature type="transmembrane region" description="Helical" evidence="1">
    <location>
        <begin position="18"/>
        <end position="38"/>
    </location>
</feature>
<dbReference type="EMBL" id="LGAA01000011">
    <property type="protein sequence ID" value="KPD03392.1"/>
    <property type="molecule type" value="Genomic_DNA"/>
</dbReference>
<feature type="transmembrane region" description="Helical" evidence="1">
    <location>
        <begin position="50"/>
        <end position="67"/>
    </location>
</feature>
<keyword evidence="1" id="KW-1133">Transmembrane helix</keyword>
<proteinExistence type="predicted"/>
<dbReference type="AlphaFoldDB" id="A0A0N0IAW4"/>
<dbReference type="InterPro" id="IPR021707">
    <property type="entry name" value="DUF3290"/>
</dbReference>